<comment type="caution">
    <text evidence="1">The sequence shown here is derived from an EMBL/GenBank/DDBJ whole genome shotgun (WGS) entry which is preliminary data.</text>
</comment>
<proteinExistence type="predicted"/>
<protein>
    <submittedName>
        <fullName evidence="1">Uncharacterized protein</fullName>
    </submittedName>
</protein>
<dbReference type="Proteomes" id="UP001556367">
    <property type="component" value="Unassembled WGS sequence"/>
</dbReference>
<evidence type="ECO:0000313" key="2">
    <source>
        <dbReference type="Proteomes" id="UP001556367"/>
    </source>
</evidence>
<gene>
    <name evidence="1" type="ORF">HGRIS_014599</name>
</gene>
<organism evidence="1 2">
    <name type="scientific">Hohenbuehelia grisea</name>
    <dbReference type="NCBI Taxonomy" id="104357"/>
    <lineage>
        <taxon>Eukaryota</taxon>
        <taxon>Fungi</taxon>
        <taxon>Dikarya</taxon>
        <taxon>Basidiomycota</taxon>
        <taxon>Agaricomycotina</taxon>
        <taxon>Agaricomycetes</taxon>
        <taxon>Agaricomycetidae</taxon>
        <taxon>Agaricales</taxon>
        <taxon>Pleurotineae</taxon>
        <taxon>Pleurotaceae</taxon>
        <taxon>Hohenbuehelia</taxon>
    </lineage>
</organism>
<dbReference type="Gene3D" id="3.40.50.720">
    <property type="entry name" value="NAD(P)-binding Rossmann-like Domain"/>
    <property type="match status" value="1"/>
</dbReference>
<sequence>MATSVDILILGAGWTSTYLTSLCQARSISYAATTRSGRDGSLMFDFEQEKDDDAQLGQFESLPDAATVVITFPIIVNGASAKLVRLYNQTRRHGGTAKFIQLGTTSIWDGASKNHITASQAASHQWYDRHSTYVSNARSTSEDELLALSPNVPTTILHLSGLWGGQRDMRKWVGRVAPTKDALRNKGSIHMIHGHDVARAILAVHSQFPKASGQRWLLTDGRVYDWWDLASAWGASPPSSVTVDSVNGLDSSNGVTERTSAEATKGPPAWVLELMLESGVRALPRDTALLGRALDSREFWREFGLLPERARLDKGDL</sequence>
<evidence type="ECO:0000313" key="1">
    <source>
        <dbReference type="EMBL" id="KAL0959338.1"/>
    </source>
</evidence>
<dbReference type="PANTHER" id="PTHR40129:SF2">
    <property type="entry name" value="KETOPANTOATE REDUCTASE N-TERMINAL DOMAIN-CONTAINING PROTEIN"/>
    <property type="match status" value="1"/>
</dbReference>
<name>A0ABR3JW41_9AGAR</name>
<dbReference type="EMBL" id="JASNQZ010000003">
    <property type="protein sequence ID" value="KAL0959338.1"/>
    <property type="molecule type" value="Genomic_DNA"/>
</dbReference>
<dbReference type="PANTHER" id="PTHR40129">
    <property type="entry name" value="KETOPANTOATE REDUCTASE N-TERMINAL DOMAIN-CONTAINING PROTEIN"/>
    <property type="match status" value="1"/>
</dbReference>
<keyword evidence="2" id="KW-1185">Reference proteome</keyword>
<dbReference type="SUPFAM" id="SSF51735">
    <property type="entry name" value="NAD(P)-binding Rossmann-fold domains"/>
    <property type="match status" value="1"/>
</dbReference>
<dbReference type="InterPro" id="IPR036291">
    <property type="entry name" value="NAD(P)-bd_dom_sf"/>
</dbReference>
<reference evidence="2" key="1">
    <citation type="submission" date="2024-06" db="EMBL/GenBank/DDBJ databases">
        <title>Multi-omics analyses provide insights into the biosynthesis of the anticancer antibiotic pleurotin in Hohenbuehelia grisea.</title>
        <authorList>
            <person name="Weaver J.A."/>
            <person name="Alberti F."/>
        </authorList>
    </citation>
    <scope>NUCLEOTIDE SEQUENCE [LARGE SCALE GENOMIC DNA]</scope>
    <source>
        <strain evidence="2">T-177</strain>
    </source>
</reference>
<accession>A0ABR3JW41</accession>